<evidence type="ECO:0000256" key="2">
    <source>
        <dbReference type="ARBA" id="ARBA00022734"/>
    </source>
</evidence>
<dbReference type="EMBL" id="JAUYZG010000023">
    <property type="protein sequence ID" value="KAK2871386.1"/>
    <property type="molecule type" value="Genomic_DNA"/>
</dbReference>
<sequence>MFESLEITEVIYDNDTVGTPDLRITENQQPCQHTGCVSVKNRKHRAAEVCLCLLCFLLLIAVRVLCVCFTNERKQLLTRISNLTEESKLRKDQQVEPLKWIYYNFRFYYISSEKKSWSDSRRDCQQKGADLVIVNKDGEQEFLQKVAETEYFWIGLINTEEGWKWINGTKTPTGSGTDNCAAVDTVGTPDLRITENQQPCQHTGSVSVKNKKHRAAEVCLCLLCFLLLIAIIVICVCFTNEKKQLLTRISNLTEESKLRKDQQVEPLKWIYYNFRFYYISSEKKSWSDSRRDCQQKGADLVIVNKDGEQEFLQNVAKNEYFWIGLINTEEGWKWINGTKTPTGSGTDNCAAVGAKANFRFSCDITQRYICQRIC</sequence>
<dbReference type="Gene3D" id="3.10.100.10">
    <property type="entry name" value="Mannose-Binding Protein A, subunit A"/>
    <property type="match status" value="2"/>
</dbReference>
<dbReference type="SUPFAM" id="SSF56436">
    <property type="entry name" value="C-type lectin-like"/>
    <property type="match status" value="2"/>
</dbReference>
<dbReference type="InterPro" id="IPR051527">
    <property type="entry name" value="KLR_subfamily_B"/>
</dbReference>
<gene>
    <name evidence="8" type="ORF">Q8A67_023913</name>
</gene>
<keyword evidence="6" id="KW-0472">Membrane</keyword>
<dbReference type="GO" id="GO:0042269">
    <property type="term" value="P:regulation of natural killer cell mediated cytotoxicity"/>
    <property type="evidence" value="ECO:0007669"/>
    <property type="project" value="TreeGrafter"/>
</dbReference>
<feature type="domain" description="C-type lectin" evidence="7">
    <location>
        <begin position="103"/>
        <end position="200"/>
    </location>
</feature>
<keyword evidence="5" id="KW-1015">Disulfide bond</keyword>
<dbReference type="Pfam" id="PF00059">
    <property type="entry name" value="Lectin_C"/>
    <property type="match status" value="2"/>
</dbReference>
<proteinExistence type="predicted"/>
<dbReference type="InterPro" id="IPR001304">
    <property type="entry name" value="C-type_lectin-like"/>
</dbReference>
<dbReference type="InterPro" id="IPR016187">
    <property type="entry name" value="CTDL_fold"/>
</dbReference>
<keyword evidence="4 6" id="KW-1133">Transmembrane helix</keyword>
<dbReference type="GO" id="GO:0038023">
    <property type="term" value="F:signaling receptor activity"/>
    <property type="evidence" value="ECO:0007669"/>
    <property type="project" value="TreeGrafter"/>
</dbReference>
<name>A0AA88TBM5_9TELE</name>
<dbReference type="Proteomes" id="UP001187343">
    <property type="component" value="Unassembled WGS sequence"/>
</dbReference>
<reference evidence="8" key="1">
    <citation type="submission" date="2023-08" db="EMBL/GenBank/DDBJ databases">
        <title>Chromosome-level Genome Assembly of mud carp (Cirrhinus molitorella).</title>
        <authorList>
            <person name="Liu H."/>
        </authorList>
    </citation>
    <scope>NUCLEOTIDE SEQUENCE</scope>
    <source>
        <strain evidence="8">Prfri</strain>
        <tissue evidence="8">Muscle</tissue>
    </source>
</reference>
<protein>
    <recommendedName>
        <fullName evidence="7">C-type lectin domain-containing protein</fullName>
    </recommendedName>
</protein>
<dbReference type="InterPro" id="IPR016186">
    <property type="entry name" value="C-type_lectin-like/link_sf"/>
</dbReference>
<organism evidence="8 9">
    <name type="scientific">Cirrhinus molitorella</name>
    <name type="common">mud carp</name>
    <dbReference type="NCBI Taxonomy" id="172907"/>
    <lineage>
        <taxon>Eukaryota</taxon>
        <taxon>Metazoa</taxon>
        <taxon>Chordata</taxon>
        <taxon>Craniata</taxon>
        <taxon>Vertebrata</taxon>
        <taxon>Euteleostomi</taxon>
        <taxon>Actinopterygii</taxon>
        <taxon>Neopterygii</taxon>
        <taxon>Teleostei</taxon>
        <taxon>Ostariophysi</taxon>
        <taxon>Cypriniformes</taxon>
        <taxon>Cyprinidae</taxon>
        <taxon>Labeoninae</taxon>
        <taxon>Labeonini</taxon>
        <taxon>Cirrhinus</taxon>
    </lineage>
</organism>
<keyword evidence="2" id="KW-0430">Lectin</keyword>
<keyword evidence="6" id="KW-0812">Transmembrane</keyword>
<keyword evidence="9" id="KW-1185">Reference proteome</keyword>
<dbReference type="PANTHER" id="PTHR46784:SF1">
    <property type="entry name" value="KILLER CELL LECTIN-LIKE RECEPTOR SUBFAMILY B MEMBER 1"/>
    <property type="match status" value="1"/>
</dbReference>
<evidence type="ECO:0000256" key="3">
    <source>
        <dbReference type="ARBA" id="ARBA00022968"/>
    </source>
</evidence>
<dbReference type="PROSITE" id="PS50041">
    <property type="entry name" value="C_TYPE_LECTIN_2"/>
    <property type="match status" value="2"/>
</dbReference>
<dbReference type="GO" id="GO:0005886">
    <property type="term" value="C:plasma membrane"/>
    <property type="evidence" value="ECO:0007669"/>
    <property type="project" value="TreeGrafter"/>
</dbReference>
<keyword evidence="3" id="KW-0735">Signal-anchor</keyword>
<comment type="subcellular location">
    <subcellularLocation>
        <location evidence="1">Membrane</location>
        <topology evidence="1">Single-pass type II membrane protein</topology>
    </subcellularLocation>
</comment>
<dbReference type="GO" id="GO:0009986">
    <property type="term" value="C:cell surface"/>
    <property type="evidence" value="ECO:0007669"/>
    <property type="project" value="TreeGrafter"/>
</dbReference>
<dbReference type="SMART" id="SM00034">
    <property type="entry name" value="CLECT"/>
    <property type="match status" value="2"/>
</dbReference>
<comment type="caution">
    <text evidence="8">The sequence shown here is derived from an EMBL/GenBank/DDBJ whole genome shotgun (WGS) entry which is preliminary data.</text>
</comment>
<dbReference type="InterPro" id="IPR033992">
    <property type="entry name" value="NKR-like_CTLD"/>
</dbReference>
<dbReference type="GO" id="GO:0030246">
    <property type="term" value="F:carbohydrate binding"/>
    <property type="evidence" value="ECO:0007669"/>
    <property type="project" value="UniProtKB-KW"/>
</dbReference>
<evidence type="ECO:0000256" key="6">
    <source>
        <dbReference type="SAM" id="Phobius"/>
    </source>
</evidence>
<dbReference type="AlphaFoldDB" id="A0AA88TBM5"/>
<evidence type="ECO:0000256" key="1">
    <source>
        <dbReference type="ARBA" id="ARBA00004606"/>
    </source>
</evidence>
<dbReference type="CDD" id="cd03593">
    <property type="entry name" value="CLECT_NK_receptors_like"/>
    <property type="match status" value="1"/>
</dbReference>
<feature type="transmembrane region" description="Helical" evidence="6">
    <location>
        <begin position="215"/>
        <end position="238"/>
    </location>
</feature>
<evidence type="ECO:0000259" key="7">
    <source>
        <dbReference type="PROSITE" id="PS50041"/>
    </source>
</evidence>
<evidence type="ECO:0000256" key="5">
    <source>
        <dbReference type="ARBA" id="ARBA00023157"/>
    </source>
</evidence>
<evidence type="ECO:0000256" key="4">
    <source>
        <dbReference type="ARBA" id="ARBA00022989"/>
    </source>
</evidence>
<feature type="domain" description="C-type lectin" evidence="7">
    <location>
        <begin position="272"/>
        <end position="371"/>
    </location>
</feature>
<dbReference type="PANTHER" id="PTHR46784">
    <property type="entry name" value="KILLER CELL LECTIN-LIKE RECEPTOR SUBFAMILY B MEMBER 1"/>
    <property type="match status" value="1"/>
</dbReference>
<accession>A0AA88TBM5</accession>
<evidence type="ECO:0000313" key="8">
    <source>
        <dbReference type="EMBL" id="KAK2871386.1"/>
    </source>
</evidence>
<evidence type="ECO:0000313" key="9">
    <source>
        <dbReference type="Proteomes" id="UP001187343"/>
    </source>
</evidence>
<feature type="transmembrane region" description="Helical" evidence="6">
    <location>
        <begin position="46"/>
        <end position="65"/>
    </location>
</feature>